<feature type="domain" description="Phosphodiester glycosidase" evidence="1">
    <location>
        <begin position="128"/>
        <end position="272"/>
    </location>
</feature>
<dbReference type="InterPro" id="IPR018711">
    <property type="entry name" value="NAGPA"/>
</dbReference>
<dbReference type="OrthoDB" id="5515706at2"/>
<comment type="caution">
    <text evidence="2">The sequence shown here is derived from an EMBL/GenBank/DDBJ whole genome shotgun (WGS) entry which is preliminary data.</text>
</comment>
<sequence length="297" mass="31968">MRSQSGRLNRRRQRSCHSRDRTRVWTVKKLILLAALSVLSACNPEPEGQPVLRTEIGSGVAEEAEIAAAVRASACKTITFEGEKFTDCIADPAKHTITTALGPKGKEPYRSLANLAGGRGSDAPLIAFAVNGGMFDKAGKPIGYYVENGSRTKELSRTDGPGNFHLKPNGVFFGSRGKWDIRTSDDFYSNVGDRPNFGTQSGPMLVIDGKIHPEITENGPSKAVRNGVGVDAEGRAHFVISAGPISFGVLARLYRDQLKTPDALFLDGNVSALWDPASDRLDMGAPLGPMIVVEMKE</sequence>
<dbReference type="AlphaFoldDB" id="A0A6I4SMI6"/>
<organism evidence="2 3">
    <name type="scientific">Pontixanthobacter gangjinensis</name>
    <dbReference type="NCBI Taxonomy" id="1028742"/>
    <lineage>
        <taxon>Bacteria</taxon>
        <taxon>Pseudomonadati</taxon>
        <taxon>Pseudomonadota</taxon>
        <taxon>Alphaproteobacteria</taxon>
        <taxon>Sphingomonadales</taxon>
        <taxon>Erythrobacteraceae</taxon>
        <taxon>Pontixanthobacter</taxon>
    </lineage>
</organism>
<reference evidence="2 3" key="1">
    <citation type="submission" date="2019-12" db="EMBL/GenBank/DDBJ databases">
        <title>Genomic-based taxomic classification of the family Erythrobacteraceae.</title>
        <authorList>
            <person name="Xu L."/>
        </authorList>
    </citation>
    <scope>NUCLEOTIDE SEQUENCE [LARGE SCALE GENOMIC DNA]</scope>
    <source>
        <strain evidence="2 3">JCM 17802</strain>
    </source>
</reference>
<gene>
    <name evidence="2" type="ORF">GRI36_08530</name>
</gene>
<dbReference type="Pfam" id="PF09992">
    <property type="entry name" value="NAGPA"/>
    <property type="match status" value="1"/>
</dbReference>
<evidence type="ECO:0000259" key="1">
    <source>
        <dbReference type="Pfam" id="PF09992"/>
    </source>
</evidence>
<accession>A0A6I4SMI6</accession>
<evidence type="ECO:0000313" key="3">
    <source>
        <dbReference type="Proteomes" id="UP000468943"/>
    </source>
</evidence>
<dbReference type="EMBL" id="WTYS01000001">
    <property type="protein sequence ID" value="MXO56929.1"/>
    <property type="molecule type" value="Genomic_DNA"/>
</dbReference>
<dbReference type="Proteomes" id="UP000468943">
    <property type="component" value="Unassembled WGS sequence"/>
</dbReference>
<proteinExistence type="predicted"/>
<protein>
    <recommendedName>
        <fullName evidence="1">Phosphodiester glycosidase domain-containing protein</fullName>
    </recommendedName>
</protein>
<evidence type="ECO:0000313" key="2">
    <source>
        <dbReference type="EMBL" id="MXO56929.1"/>
    </source>
</evidence>
<name>A0A6I4SMI6_9SPHN</name>
<keyword evidence="3" id="KW-1185">Reference proteome</keyword>